<gene>
    <name evidence="9" type="ORF">KE626_33865</name>
</gene>
<dbReference type="Gene3D" id="1.25.40.390">
    <property type="match status" value="1"/>
</dbReference>
<organism evidence="9 10">
    <name type="scientific">Chitinophaga hostae</name>
    <dbReference type="NCBI Taxonomy" id="2831022"/>
    <lineage>
        <taxon>Bacteria</taxon>
        <taxon>Pseudomonadati</taxon>
        <taxon>Bacteroidota</taxon>
        <taxon>Chitinophagia</taxon>
        <taxon>Chitinophagales</taxon>
        <taxon>Chitinophagaceae</taxon>
        <taxon>Chitinophaga</taxon>
    </lineage>
</organism>
<evidence type="ECO:0000256" key="3">
    <source>
        <dbReference type="ARBA" id="ARBA00022729"/>
    </source>
</evidence>
<dbReference type="RefSeq" id="WP_211977522.1">
    <property type="nucleotide sequence ID" value="NZ_CBFHAM010000087.1"/>
</dbReference>
<keyword evidence="10" id="KW-1185">Reference proteome</keyword>
<comment type="similarity">
    <text evidence="2">Belongs to the SusD family.</text>
</comment>
<accession>A0ABS5JBD7</accession>
<name>A0ABS5JBD7_9BACT</name>
<keyword evidence="5" id="KW-0998">Cell outer membrane</keyword>
<comment type="caution">
    <text evidence="9">The sequence shown here is derived from an EMBL/GenBank/DDBJ whole genome shotgun (WGS) entry which is preliminary data.</text>
</comment>
<evidence type="ECO:0000256" key="2">
    <source>
        <dbReference type="ARBA" id="ARBA00006275"/>
    </source>
</evidence>
<dbReference type="Pfam" id="PF07980">
    <property type="entry name" value="SusD_RagB"/>
    <property type="match status" value="1"/>
</dbReference>
<proteinExistence type="inferred from homology"/>
<reference evidence="9 10" key="1">
    <citation type="submission" date="2021-04" db="EMBL/GenBank/DDBJ databases">
        <title>Chitinophaga sp. nov., isolated from the rhizosphere soil.</title>
        <authorList>
            <person name="He S."/>
        </authorList>
    </citation>
    <scope>NUCLEOTIDE SEQUENCE [LARGE SCALE GENOMIC DNA]</scope>
    <source>
        <strain evidence="9 10">2R12</strain>
    </source>
</reference>
<feature type="domain" description="SusD-like N-terminal" evidence="8">
    <location>
        <begin position="49"/>
        <end position="202"/>
    </location>
</feature>
<dbReference type="EMBL" id="JAGTXB010000034">
    <property type="protein sequence ID" value="MBS0032368.1"/>
    <property type="molecule type" value="Genomic_DNA"/>
</dbReference>
<comment type="subcellular location">
    <subcellularLocation>
        <location evidence="1">Cell outer membrane</location>
    </subcellularLocation>
</comment>
<dbReference type="Pfam" id="PF14322">
    <property type="entry name" value="SusD-like_3"/>
    <property type="match status" value="1"/>
</dbReference>
<dbReference type="InterPro" id="IPR011990">
    <property type="entry name" value="TPR-like_helical_dom_sf"/>
</dbReference>
<dbReference type="PROSITE" id="PS51257">
    <property type="entry name" value="PROKAR_LIPOPROTEIN"/>
    <property type="match status" value="1"/>
</dbReference>
<evidence type="ECO:0000256" key="4">
    <source>
        <dbReference type="ARBA" id="ARBA00023136"/>
    </source>
</evidence>
<evidence type="ECO:0000256" key="1">
    <source>
        <dbReference type="ARBA" id="ARBA00004442"/>
    </source>
</evidence>
<dbReference type="SUPFAM" id="SSF48452">
    <property type="entry name" value="TPR-like"/>
    <property type="match status" value="1"/>
</dbReference>
<evidence type="ECO:0000256" key="6">
    <source>
        <dbReference type="SAM" id="MobiDB-lite"/>
    </source>
</evidence>
<dbReference type="InterPro" id="IPR012944">
    <property type="entry name" value="SusD_RagB_dom"/>
</dbReference>
<evidence type="ECO:0000259" key="7">
    <source>
        <dbReference type="Pfam" id="PF07980"/>
    </source>
</evidence>
<dbReference type="Proteomes" id="UP000676386">
    <property type="component" value="Unassembled WGS sequence"/>
</dbReference>
<feature type="region of interest" description="Disordered" evidence="6">
    <location>
        <begin position="521"/>
        <end position="540"/>
    </location>
</feature>
<evidence type="ECO:0000259" key="8">
    <source>
        <dbReference type="Pfam" id="PF14322"/>
    </source>
</evidence>
<keyword evidence="3" id="KW-0732">Signal</keyword>
<dbReference type="InterPro" id="IPR033985">
    <property type="entry name" value="SusD-like_N"/>
</dbReference>
<evidence type="ECO:0000256" key="5">
    <source>
        <dbReference type="ARBA" id="ARBA00023237"/>
    </source>
</evidence>
<evidence type="ECO:0000313" key="9">
    <source>
        <dbReference type="EMBL" id="MBS0032368.1"/>
    </source>
</evidence>
<sequence>MKKRDIFIIGCCMLTVFTGCNRILDKTDLGSINESLTWTDPATANAYVSNLYTSIPNWNAGESGYSDESDGRNALNNGAWSPDNNPLWFWPYDAIRNVNVFFKNITASTISADLKQRLSGESHFIRAYLYFEMVKRFGGVPIITEPQSITDNIFVKRSKTSETYTFILKELDDAIAQLPSVQDEKGRVTKGAAMAFKGRVLLFRASPQFNPGNDRQRWQEAYDANLAARQELEKNGAGLYADFSNLFLEEMNKEVVFAVRFLNPGRTQSRDAAVRPISVSVNATGANHPTEELVEAFPLDNGADWKPGPGTADQWLHRDARFYATIVYNGASYFKRTQWTYENSGIDAYGATNGSHTGYYNRKAINQELTAAEANNSGTDYIDIRFAEVLMNEAEAANELGNTTRAYEVLKMIRQRAQIQAGVNGLYGLTAGMSVAAMRSRLQQERFVEFAFEQKRYWDLRRWKLAGTVLNGVRRHGLAGSKLTDNPLTFKYQQVDLDLQGDLVFKDYMYFAPISRSELQNNPNLEQTKGWENGTFDPLQ</sequence>
<protein>
    <submittedName>
        <fullName evidence="9">RagB/SusD family nutrient uptake outer membrane protein</fullName>
    </submittedName>
</protein>
<keyword evidence="4" id="KW-0472">Membrane</keyword>
<feature type="domain" description="RagB/SusD" evidence="7">
    <location>
        <begin position="253"/>
        <end position="531"/>
    </location>
</feature>
<evidence type="ECO:0000313" key="10">
    <source>
        <dbReference type="Proteomes" id="UP000676386"/>
    </source>
</evidence>